<proteinExistence type="predicted"/>
<dbReference type="AlphaFoldDB" id="A0A2H0V813"/>
<dbReference type="EMBL" id="PFAL01000032">
    <property type="protein sequence ID" value="PIR95235.1"/>
    <property type="molecule type" value="Genomic_DNA"/>
</dbReference>
<comment type="caution">
    <text evidence="2">The sequence shown here is derived from an EMBL/GenBank/DDBJ whole genome shotgun (WGS) entry which is preliminary data.</text>
</comment>
<keyword evidence="1" id="KW-0812">Transmembrane</keyword>
<sequence>MSISMKFWAELSFLAKLRLFFVIILLSLMAIILYFKIIPFGQITYERHWPTVLRSGKGFIYDFKPQERVTDDGQSLIIKADPVYFSLFTPRRFDRAKVTIKYYNHLTAATPIIELGLLQDKISGAYNLQPLQNNILDSLRFSWPRLEDSDQRLILQAGKYYSEVADFESDLAAGHLRNCPAGPTSCVAVYNYHLSSDYGVPDYVRLTPFSLSHPLRGSHQFYVYLKKNLWRLDLSFINENKDRVADPIIVNVYDDGKIIATQTIVDDNLNPTGVASEEKKMSLSGTVLHDGVYKVEIKISDDVIISSLQIPSDRLSFVNKIWPASAGALTLFTDASYIQARTLDPVNLGNINFGGQDFNLSEAYQQFTFATGEPGIKELQLSKDDITLANNGVFAFSRAGLFNPAPSKVDRFFVEGGEAKYIIANYDRPINQDGLKTASAEFDMSAASYEKGKYTFLISVPGLEWASDSDTVDTFLDIKEISVELNGKTLWQKIWR</sequence>
<name>A0A2H0V813_9BACT</name>
<accession>A0A2H0V813</accession>
<dbReference type="Proteomes" id="UP000229972">
    <property type="component" value="Unassembled WGS sequence"/>
</dbReference>
<organism evidence="2 3">
    <name type="scientific">Candidatus Falkowbacteria bacterium CG10_big_fil_rev_8_21_14_0_10_37_18</name>
    <dbReference type="NCBI Taxonomy" id="1974562"/>
    <lineage>
        <taxon>Bacteria</taxon>
        <taxon>Candidatus Falkowiibacteriota</taxon>
    </lineage>
</organism>
<evidence type="ECO:0000313" key="3">
    <source>
        <dbReference type="Proteomes" id="UP000229972"/>
    </source>
</evidence>
<keyword evidence="1" id="KW-1133">Transmembrane helix</keyword>
<keyword evidence="1" id="KW-0472">Membrane</keyword>
<feature type="transmembrane region" description="Helical" evidence="1">
    <location>
        <begin position="20"/>
        <end position="38"/>
    </location>
</feature>
<protein>
    <submittedName>
        <fullName evidence="2">Uncharacterized protein</fullName>
    </submittedName>
</protein>
<reference evidence="3" key="1">
    <citation type="submission" date="2017-09" db="EMBL/GenBank/DDBJ databases">
        <title>Depth-based differentiation of microbial function through sediment-hosted aquifers and enrichment of novel symbionts in the deep terrestrial subsurface.</title>
        <authorList>
            <person name="Probst A.J."/>
            <person name="Ladd B."/>
            <person name="Jarett J.K."/>
            <person name="Geller-Mcgrath D.E."/>
            <person name="Sieber C.M.K."/>
            <person name="Emerson J.B."/>
            <person name="Anantharaman K."/>
            <person name="Thomas B.C."/>
            <person name="Malmstrom R."/>
            <person name="Stieglmeier M."/>
            <person name="Klingl A."/>
            <person name="Woyke T."/>
            <person name="Ryan C.M."/>
            <person name="Banfield J.F."/>
        </authorList>
    </citation>
    <scope>NUCLEOTIDE SEQUENCE [LARGE SCALE GENOMIC DNA]</scope>
</reference>
<evidence type="ECO:0000256" key="1">
    <source>
        <dbReference type="SAM" id="Phobius"/>
    </source>
</evidence>
<gene>
    <name evidence="2" type="ORF">COT93_03525</name>
</gene>
<evidence type="ECO:0000313" key="2">
    <source>
        <dbReference type="EMBL" id="PIR95235.1"/>
    </source>
</evidence>